<keyword evidence="2" id="KW-0812">Transmembrane</keyword>
<name>A0A2T6BHV9_9RHOB</name>
<keyword evidence="5" id="KW-0808">Transferase</keyword>
<dbReference type="GO" id="GO:0005737">
    <property type="term" value="C:cytoplasm"/>
    <property type="evidence" value="ECO:0007669"/>
    <property type="project" value="TreeGrafter"/>
</dbReference>
<gene>
    <name evidence="5" type="ORF">C8N43_0287</name>
</gene>
<sequence>MADTEIYLRRSLNVVQDQGLVALDCIGWADPLGGMGLRVFFKTGTSYDPFDPKPRQGCAKFSEARMINGGPMFVGVADAPANHIKMALKEGELKLPVQMPETDLFADLNVCIAERNGESLEVIEAWLRYHIVGHGLQAVLLIDREKPNLNKGFERKLAALCAELGVQRFVHVTSPVPLGALDLPPAAHPFNAPDAPGKDRMEDLPRDPQHAPLADLALYEWAKWRFLGRARAVINLDLSDLLQPGQQPFKTVHDSGVGVIQLIGQRTYPWRIRPKKNVHFADHICRQFDNPRANRRWCVAPARVGSERIWRFVRIVDAEPGIDEVAHFWRAMAIRHPGASPSELAPKTSLIEDPLLLEMATEVWQHKPVRPPASKVEEPAGKAIDGGRTIIVTCMKNEGPFILEWIAFHRAIGVDDFLIYTNDCTDGTDELLDLLQARGLVQRRDNKFHGTDLKPQHWALDAADSEEVYQKAGWAISMDVDEFINIHVGKGTLDDLYKAVGDANMISLTWRLFGNADVHEYKDEFLINQFTRCAPELCRKPHQAWGFKTLFRNIGIYKKMGVHRPKGLKPDLWEKIKWVNGSGKPMPKKLIRNGWRSTTDSYGYDLVTLNHYAVRSAESFLVKRDRGRVNHVDRDQGLSYWFRMNNNWEEDTSAQTKLPLLQAEYDRLMADPEIAAAHAHCVAQHRAKIAELKATENYAKFYDDLTGERMQRLSRLHTHFGANVFLSGPDVVPDEVAFKDDPPQDFFFTVKRAKTTH</sequence>
<evidence type="ECO:0000256" key="3">
    <source>
        <dbReference type="ARBA" id="ARBA00022989"/>
    </source>
</evidence>
<reference evidence="5 6" key="1">
    <citation type="submission" date="2018-04" db="EMBL/GenBank/DDBJ databases">
        <title>Genomic Encyclopedia of Archaeal and Bacterial Type Strains, Phase II (KMG-II): from individual species to whole genera.</title>
        <authorList>
            <person name="Goeker M."/>
        </authorList>
    </citation>
    <scope>NUCLEOTIDE SEQUENCE [LARGE SCALE GENOMIC DNA]</scope>
    <source>
        <strain evidence="5 6">DSM 100977</strain>
    </source>
</reference>
<evidence type="ECO:0000313" key="6">
    <source>
        <dbReference type="Proteomes" id="UP000243978"/>
    </source>
</evidence>
<dbReference type="Pfam" id="PF13704">
    <property type="entry name" value="Glyco_tranf_2_4"/>
    <property type="match status" value="1"/>
</dbReference>
<feature type="compositionally biased region" description="Basic and acidic residues" evidence="4">
    <location>
        <begin position="196"/>
        <end position="206"/>
    </location>
</feature>
<comment type="subcellular location">
    <subcellularLocation>
        <location evidence="1">Membrane</location>
        <topology evidence="1">Single-pass membrane protein</topology>
    </subcellularLocation>
</comment>
<proteinExistence type="predicted"/>
<protein>
    <submittedName>
        <fullName evidence="5">Glycosyl transferase family 2</fullName>
    </submittedName>
</protein>
<evidence type="ECO:0000256" key="2">
    <source>
        <dbReference type="ARBA" id="ARBA00022692"/>
    </source>
</evidence>
<evidence type="ECO:0000313" key="5">
    <source>
        <dbReference type="EMBL" id="PTX55648.1"/>
    </source>
</evidence>
<dbReference type="PANTHER" id="PTHR21461">
    <property type="entry name" value="GLYCOSYLTRANSFERASE FAMILY 92 PROTEIN"/>
    <property type="match status" value="1"/>
</dbReference>
<keyword evidence="6" id="KW-1185">Reference proteome</keyword>
<dbReference type="EMBL" id="QBKS01000001">
    <property type="protein sequence ID" value="PTX55648.1"/>
    <property type="molecule type" value="Genomic_DNA"/>
</dbReference>
<keyword evidence="3" id="KW-1133">Transmembrane helix</keyword>
<keyword evidence="3" id="KW-0472">Membrane</keyword>
<dbReference type="Proteomes" id="UP000243978">
    <property type="component" value="Unassembled WGS sequence"/>
</dbReference>
<dbReference type="PANTHER" id="PTHR21461:SF69">
    <property type="entry name" value="GLYCOSYLTRANSFERASE FAMILY 92 PROTEIN"/>
    <property type="match status" value="1"/>
</dbReference>
<evidence type="ECO:0000256" key="1">
    <source>
        <dbReference type="ARBA" id="ARBA00004167"/>
    </source>
</evidence>
<organism evidence="5 6">
    <name type="scientific">Litoreibacter ponti</name>
    <dbReference type="NCBI Taxonomy" id="1510457"/>
    <lineage>
        <taxon>Bacteria</taxon>
        <taxon>Pseudomonadati</taxon>
        <taxon>Pseudomonadota</taxon>
        <taxon>Alphaproteobacteria</taxon>
        <taxon>Rhodobacterales</taxon>
        <taxon>Roseobacteraceae</taxon>
        <taxon>Litoreibacter</taxon>
    </lineage>
</organism>
<feature type="region of interest" description="Disordered" evidence="4">
    <location>
        <begin position="187"/>
        <end position="206"/>
    </location>
</feature>
<dbReference type="GO" id="GO:0016757">
    <property type="term" value="F:glycosyltransferase activity"/>
    <property type="evidence" value="ECO:0007669"/>
    <property type="project" value="TreeGrafter"/>
</dbReference>
<accession>A0A2T6BHV9</accession>
<dbReference type="GO" id="GO:0016020">
    <property type="term" value="C:membrane"/>
    <property type="evidence" value="ECO:0007669"/>
    <property type="project" value="UniProtKB-SubCell"/>
</dbReference>
<comment type="caution">
    <text evidence="5">The sequence shown here is derived from an EMBL/GenBank/DDBJ whole genome shotgun (WGS) entry which is preliminary data.</text>
</comment>
<evidence type="ECO:0000256" key="4">
    <source>
        <dbReference type="SAM" id="MobiDB-lite"/>
    </source>
</evidence>
<dbReference type="AlphaFoldDB" id="A0A2T6BHV9"/>